<dbReference type="OrthoDB" id="6467at2157"/>
<evidence type="ECO:0000313" key="3">
    <source>
        <dbReference type="Proteomes" id="UP000277582"/>
    </source>
</evidence>
<accession>A0A3R9PH41</accession>
<evidence type="ECO:0000313" key="1">
    <source>
        <dbReference type="EMBL" id="RSN74179.1"/>
    </source>
</evidence>
<dbReference type="EMBL" id="RXII01000068">
    <property type="protein sequence ID" value="RZN61759.1"/>
    <property type="molecule type" value="Genomic_DNA"/>
</dbReference>
<evidence type="ECO:0000313" key="2">
    <source>
        <dbReference type="EMBL" id="RZN61759.1"/>
    </source>
</evidence>
<dbReference type="AlphaFoldDB" id="A0A3R9PH41"/>
<dbReference type="Proteomes" id="UP000316217">
    <property type="component" value="Unassembled WGS sequence"/>
</dbReference>
<dbReference type="EMBL" id="RCOS01000099">
    <property type="protein sequence ID" value="RSN74179.1"/>
    <property type="molecule type" value="Genomic_DNA"/>
</dbReference>
<dbReference type="Proteomes" id="UP000277582">
    <property type="component" value="Unassembled WGS sequence"/>
</dbReference>
<reference evidence="2 4" key="2">
    <citation type="journal article" date="2019" name="Nat. Microbiol.">
        <title>Wide diversity of methane and short-chain alkane metabolisms in uncultured archaea.</title>
        <authorList>
            <person name="Borrel G."/>
            <person name="Adam P.S."/>
            <person name="McKay L.J."/>
            <person name="Chen L.X."/>
            <person name="Sierra-Garcia I.N."/>
            <person name="Sieber C.M."/>
            <person name="Letourneur Q."/>
            <person name="Ghozlane A."/>
            <person name="Andersen G.L."/>
            <person name="Li W.J."/>
            <person name="Hallam S.J."/>
            <person name="Muyzer G."/>
            <person name="de Oliveira V.M."/>
            <person name="Inskeep W.P."/>
            <person name="Banfield J.F."/>
            <person name="Gribaldo S."/>
        </authorList>
    </citation>
    <scope>NUCLEOTIDE SEQUENCE [LARGE SCALE GENOMIC DNA]</scope>
    <source>
        <strain evidence="2">NM4</strain>
    </source>
</reference>
<protein>
    <recommendedName>
        <fullName evidence="5">Trm112 family protein</fullName>
    </recommendedName>
</protein>
<comment type="caution">
    <text evidence="1">The sequence shown here is derived from an EMBL/GenBank/DDBJ whole genome shotgun (WGS) entry which is preliminary data.</text>
</comment>
<keyword evidence="3" id="KW-1185">Reference proteome</keyword>
<sequence>MRRWALDLLVCPRCGEFPLLLVEHEVRNVETKMKIKAPPCSSYCSLTNSKDISLDKCVRCIQEEVVSGEILCEKCGFRTSIRSGVLFITDFQSPEELQT</sequence>
<proteinExistence type="predicted"/>
<organism evidence="1 3">
    <name type="scientific">Candidatus Methanodesulfokora washburnensis</name>
    <dbReference type="NCBI Taxonomy" id="2478471"/>
    <lineage>
        <taxon>Archaea</taxon>
        <taxon>Thermoproteota</taxon>
        <taxon>Candidatus Korarchaeia</taxon>
        <taxon>Candidatus Korarchaeia incertae sedis</taxon>
        <taxon>Candidatus Methanodesulfokora</taxon>
    </lineage>
</organism>
<evidence type="ECO:0000313" key="4">
    <source>
        <dbReference type="Proteomes" id="UP000316217"/>
    </source>
</evidence>
<gene>
    <name evidence="1" type="ORF">D6D85_08535</name>
    <name evidence="2" type="ORF">EF810_04355</name>
</gene>
<dbReference type="RefSeq" id="WP_125671574.1">
    <property type="nucleotide sequence ID" value="NZ_RCOS01000099.1"/>
</dbReference>
<evidence type="ECO:0008006" key="5">
    <source>
        <dbReference type="Google" id="ProtNLM"/>
    </source>
</evidence>
<name>A0A3R9PH41_9CREN</name>
<reference evidence="1 3" key="1">
    <citation type="submission" date="2018-10" db="EMBL/GenBank/DDBJ databases">
        <title>Co-occurring genomic capacity for anaerobic methane metabolism and dissimilatory sulfite reduction discovered in the Korarchaeota.</title>
        <authorList>
            <person name="Mckay L.J."/>
            <person name="Dlakic M."/>
            <person name="Fields M.W."/>
            <person name="Delmont T.O."/>
            <person name="Eren A.M."/>
            <person name="Jay Z.J."/>
            <person name="Klingelsmith K.B."/>
            <person name="Rusch D.B."/>
            <person name="Inskeep W.P."/>
        </authorList>
    </citation>
    <scope>NUCLEOTIDE SEQUENCE [LARGE SCALE GENOMIC DNA]</scope>
    <source>
        <strain evidence="1 3">MDKW</strain>
    </source>
</reference>